<name>A0A5A7U685_CUCMM</name>
<protein>
    <recommendedName>
        <fullName evidence="3">Ty3-gypsy retrotransposon protein</fullName>
    </recommendedName>
</protein>
<proteinExistence type="predicted"/>
<dbReference type="Proteomes" id="UP000321393">
    <property type="component" value="Unassembled WGS sequence"/>
</dbReference>
<organism evidence="1 2">
    <name type="scientific">Cucumis melo var. makuwa</name>
    <name type="common">Oriental melon</name>
    <dbReference type="NCBI Taxonomy" id="1194695"/>
    <lineage>
        <taxon>Eukaryota</taxon>
        <taxon>Viridiplantae</taxon>
        <taxon>Streptophyta</taxon>
        <taxon>Embryophyta</taxon>
        <taxon>Tracheophyta</taxon>
        <taxon>Spermatophyta</taxon>
        <taxon>Magnoliopsida</taxon>
        <taxon>eudicotyledons</taxon>
        <taxon>Gunneridae</taxon>
        <taxon>Pentapetalae</taxon>
        <taxon>rosids</taxon>
        <taxon>fabids</taxon>
        <taxon>Cucurbitales</taxon>
        <taxon>Cucurbitaceae</taxon>
        <taxon>Benincaseae</taxon>
        <taxon>Cucumis</taxon>
    </lineage>
</organism>
<evidence type="ECO:0008006" key="3">
    <source>
        <dbReference type="Google" id="ProtNLM"/>
    </source>
</evidence>
<accession>A0A5A7U685</accession>
<comment type="caution">
    <text evidence="1">The sequence shown here is derived from an EMBL/GenBank/DDBJ whole genome shotgun (WGS) entry which is preliminary data.</text>
</comment>
<reference evidence="1 2" key="1">
    <citation type="submission" date="2019-08" db="EMBL/GenBank/DDBJ databases">
        <title>Draft genome sequences of two oriental melons (Cucumis melo L. var makuwa).</title>
        <authorList>
            <person name="Kwon S.-Y."/>
        </authorList>
    </citation>
    <scope>NUCLEOTIDE SEQUENCE [LARGE SCALE GENOMIC DNA]</scope>
    <source>
        <strain evidence="2">cv. SW 3</strain>
        <tissue evidence="1">Leaf</tissue>
    </source>
</reference>
<sequence>MKRVAVCCGDGLQKKKRVAVAGCVVHGVADEASVLGGLRCTWAADEPSAQRQQTRGLCCGVADEPSVLDELRCVSEVMLRFWGVTASVVGTNSPLFGWIHLDVVLNKDFSYSSGLLSGYWLWSYVVEGLRVRKPLVLPVVALEFELRRGIVRWFSIDYRVTVSFIYGVAYLTRMVSFGIPRLICASFGIIRMICASFEVTRLICKGMTRGRLTRGKKDA</sequence>
<dbReference type="EMBL" id="SSTE01011804">
    <property type="protein sequence ID" value="KAA0050680.1"/>
    <property type="molecule type" value="Genomic_DNA"/>
</dbReference>
<gene>
    <name evidence="1" type="ORF">E6C27_scaffold673G001650</name>
</gene>
<dbReference type="OrthoDB" id="10071118at2759"/>
<dbReference type="AlphaFoldDB" id="A0A5A7U685"/>
<evidence type="ECO:0000313" key="2">
    <source>
        <dbReference type="Proteomes" id="UP000321393"/>
    </source>
</evidence>
<evidence type="ECO:0000313" key="1">
    <source>
        <dbReference type="EMBL" id="KAA0050680.1"/>
    </source>
</evidence>